<reference evidence="5" key="1">
    <citation type="submission" date="2018-11" db="EMBL/GenBank/DDBJ databases">
        <authorList>
            <consortium name="Pathogen Informatics"/>
        </authorList>
    </citation>
    <scope>NUCLEOTIDE SEQUENCE</scope>
</reference>
<keyword evidence="6" id="KW-1185">Reference proteome</keyword>
<evidence type="ECO:0000313" key="5">
    <source>
        <dbReference type="EMBL" id="VEL41927.1"/>
    </source>
</evidence>
<protein>
    <submittedName>
        <fullName evidence="5">Uncharacterized protein</fullName>
    </submittedName>
</protein>
<dbReference type="Pfam" id="PF02996">
    <property type="entry name" value="Prefoldin"/>
    <property type="match status" value="1"/>
</dbReference>
<dbReference type="GO" id="GO:0003682">
    <property type="term" value="F:chromatin binding"/>
    <property type="evidence" value="ECO:0007669"/>
    <property type="project" value="TreeGrafter"/>
</dbReference>
<evidence type="ECO:0000256" key="3">
    <source>
        <dbReference type="ARBA" id="ARBA00038295"/>
    </source>
</evidence>
<keyword evidence="2" id="KW-0539">Nucleus</keyword>
<dbReference type="EMBL" id="CAAALY010271724">
    <property type="protein sequence ID" value="VEL41927.1"/>
    <property type="molecule type" value="Genomic_DNA"/>
</dbReference>
<dbReference type="InterPro" id="IPR009053">
    <property type="entry name" value="Prefoldin"/>
</dbReference>
<dbReference type="GO" id="GO:0000122">
    <property type="term" value="P:negative regulation of transcription by RNA polymerase II"/>
    <property type="evidence" value="ECO:0007669"/>
    <property type="project" value="TreeGrafter"/>
</dbReference>
<evidence type="ECO:0000256" key="4">
    <source>
        <dbReference type="SAM" id="MobiDB-lite"/>
    </source>
</evidence>
<proteinExistence type="inferred from homology"/>
<comment type="caution">
    <text evidence="5">The sequence shown here is derived from an EMBL/GenBank/DDBJ whole genome shotgun (WGS) entry which is preliminary data.</text>
</comment>
<dbReference type="PANTHER" id="PTHR15111:SF0">
    <property type="entry name" value="UNCONVENTIONAL PREFOLDIN RPB5 INTERACTOR 1"/>
    <property type="match status" value="1"/>
</dbReference>
<sequence length="355" mass="40913">MFYSLHKEDFSRLLQEQKIAIEQTDENIRKFQKFKQEYNELKTKLNDVSKCFTKPYYAPFTKRAIVKSYLVHTNEVLVFLGGHGNNFAEVSTFEASHIIDMRINRLNSHLEQLKSQLALLKDRERVTLEISRGLTPTFNPEHKSNPDEVEIHEKYDSEAEIYWEAKHKEQKHREREIKARIGTPDISSDSDSIDGSSDSSSDPTSDESEFPSIHKTIYFTHSNILPQIRRDYPNPWTMTPGEAADACLKGPKSCEPSESLPISDIVEHHGSGFNYDSRNAAASSRSMQSFSCTSGNILKLHQHDQSAARFKLCMPTVTSFRRFRNEIARGRCENIDDKAQESRATICKRWRRLDC</sequence>
<accession>A0A3S5B002</accession>
<dbReference type="GO" id="GO:0019212">
    <property type="term" value="F:phosphatase inhibitor activity"/>
    <property type="evidence" value="ECO:0007669"/>
    <property type="project" value="TreeGrafter"/>
</dbReference>
<dbReference type="SUPFAM" id="SSF46579">
    <property type="entry name" value="Prefoldin"/>
    <property type="match status" value="1"/>
</dbReference>
<feature type="region of interest" description="Disordered" evidence="4">
    <location>
        <begin position="167"/>
        <end position="211"/>
    </location>
</feature>
<dbReference type="InterPro" id="IPR052255">
    <property type="entry name" value="RNA_pol_II_subunit5-mediator"/>
</dbReference>
<evidence type="ECO:0000256" key="2">
    <source>
        <dbReference type="ARBA" id="ARBA00023242"/>
    </source>
</evidence>
<evidence type="ECO:0000256" key="1">
    <source>
        <dbReference type="ARBA" id="ARBA00004123"/>
    </source>
</evidence>
<dbReference type="AlphaFoldDB" id="A0A3S5B002"/>
<evidence type="ECO:0000313" key="6">
    <source>
        <dbReference type="Proteomes" id="UP000784294"/>
    </source>
</evidence>
<dbReference type="GO" id="GO:0003714">
    <property type="term" value="F:transcription corepressor activity"/>
    <property type="evidence" value="ECO:0007669"/>
    <property type="project" value="TreeGrafter"/>
</dbReference>
<dbReference type="CDD" id="cd23159">
    <property type="entry name" value="Prefoldin_URI1"/>
    <property type="match status" value="1"/>
</dbReference>
<comment type="similarity">
    <text evidence="3">Belongs to the RNA polymerase II subunit 5-mediating protein family.</text>
</comment>
<gene>
    <name evidence="5" type="ORF">PXEA_LOCUS35367</name>
</gene>
<dbReference type="PANTHER" id="PTHR15111">
    <property type="entry name" value="RNA POLYMERASE II SUBUNIT 5-MEDIATING PROTEIN NNX3"/>
    <property type="match status" value="1"/>
</dbReference>
<name>A0A3S5B002_9PLAT</name>
<dbReference type="GO" id="GO:0005634">
    <property type="term" value="C:nucleus"/>
    <property type="evidence" value="ECO:0007669"/>
    <property type="project" value="UniProtKB-SubCell"/>
</dbReference>
<dbReference type="Proteomes" id="UP000784294">
    <property type="component" value="Unassembled WGS sequence"/>
</dbReference>
<feature type="compositionally biased region" description="Low complexity" evidence="4">
    <location>
        <begin position="182"/>
        <end position="203"/>
    </location>
</feature>
<dbReference type="Gene3D" id="1.10.287.370">
    <property type="match status" value="1"/>
</dbReference>
<feature type="compositionally biased region" description="Basic and acidic residues" evidence="4">
    <location>
        <begin position="167"/>
        <end position="179"/>
    </location>
</feature>
<dbReference type="InterPro" id="IPR004127">
    <property type="entry name" value="Prefoldin_subunit_alpha"/>
</dbReference>
<comment type="subcellular location">
    <subcellularLocation>
        <location evidence="1">Nucleus</location>
    </subcellularLocation>
</comment>
<dbReference type="OrthoDB" id="21413at2759"/>
<organism evidence="5 6">
    <name type="scientific">Protopolystoma xenopodis</name>
    <dbReference type="NCBI Taxonomy" id="117903"/>
    <lineage>
        <taxon>Eukaryota</taxon>
        <taxon>Metazoa</taxon>
        <taxon>Spiralia</taxon>
        <taxon>Lophotrochozoa</taxon>
        <taxon>Platyhelminthes</taxon>
        <taxon>Monogenea</taxon>
        <taxon>Polyopisthocotylea</taxon>
        <taxon>Polystomatidea</taxon>
        <taxon>Polystomatidae</taxon>
        <taxon>Protopolystoma</taxon>
    </lineage>
</organism>